<evidence type="ECO:0000313" key="2">
    <source>
        <dbReference type="EMBL" id="KAK6984355.1"/>
    </source>
</evidence>
<evidence type="ECO:0000313" key="3">
    <source>
        <dbReference type="Proteomes" id="UP001362999"/>
    </source>
</evidence>
<dbReference type="AlphaFoldDB" id="A0AAV9ZJH5"/>
<comment type="caution">
    <text evidence="2">The sequence shown here is derived from an EMBL/GenBank/DDBJ whole genome shotgun (WGS) entry which is preliminary data.</text>
</comment>
<keyword evidence="3" id="KW-1185">Reference proteome</keyword>
<feature type="region of interest" description="Disordered" evidence="1">
    <location>
        <begin position="156"/>
        <end position="220"/>
    </location>
</feature>
<protein>
    <submittedName>
        <fullName evidence="2">Uncharacterized protein</fullName>
    </submittedName>
</protein>
<dbReference type="Proteomes" id="UP001362999">
    <property type="component" value="Unassembled WGS sequence"/>
</dbReference>
<reference evidence="2 3" key="1">
    <citation type="journal article" date="2024" name="J Genomics">
        <title>Draft genome sequencing and assembly of Favolaschia claudopus CIRM-BRFM 2984 isolated from oak limbs.</title>
        <authorList>
            <person name="Navarro D."/>
            <person name="Drula E."/>
            <person name="Chaduli D."/>
            <person name="Cazenave R."/>
            <person name="Ahrendt S."/>
            <person name="Wang J."/>
            <person name="Lipzen A."/>
            <person name="Daum C."/>
            <person name="Barry K."/>
            <person name="Grigoriev I.V."/>
            <person name="Favel A."/>
            <person name="Rosso M.N."/>
            <person name="Martin F."/>
        </authorList>
    </citation>
    <scope>NUCLEOTIDE SEQUENCE [LARGE SCALE GENOMIC DNA]</scope>
    <source>
        <strain evidence="2 3">CIRM-BRFM 2984</strain>
    </source>
</reference>
<name>A0AAV9ZJH5_9AGAR</name>
<sequence length="246" mass="26913">MLRMYASTRLLYTLLAGARPHARLNAKTTGSTSLSTYVDPAVIRATRLGGQNSRKGGKGASAQQLEYTMSPTNNIPLDFSLDPANLPTLEQHPPPSQPLLYSFPPCPPSPEEEFPPSWNNTPPARAALRSGRTQNTRLGSDPAEIIHVRVVVSLLPHQPPPRCPDEQPAATTSESVEEPEDLVSAFEGIDERDQDDSPPITASSAQPDPQSVKEALESLGPEERETITFLIHSRVLKDIFHVFHMI</sequence>
<evidence type="ECO:0000256" key="1">
    <source>
        <dbReference type="SAM" id="MobiDB-lite"/>
    </source>
</evidence>
<dbReference type="EMBL" id="JAWWNJ010000138">
    <property type="protein sequence ID" value="KAK6984355.1"/>
    <property type="molecule type" value="Genomic_DNA"/>
</dbReference>
<organism evidence="2 3">
    <name type="scientific">Favolaschia claudopus</name>
    <dbReference type="NCBI Taxonomy" id="2862362"/>
    <lineage>
        <taxon>Eukaryota</taxon>
        <taxon>Fungi</taxon>
        <taxon>Dikarya</taxon>
        <taxon>Basidiomycota</taxon>
        <taxon>Agaricomycotina</taxon>
        <taxon>Agaricomycetes</taxon>
        <taxon>Agaricomycetidae</taxon>
        <taxon>Agaricales</taxon>
        <taxon>Marasmiineae</taxon>
        <taxon>Mycenaceae</taxon>
        <taxon>Favolaschia</taxon>
    </lineage>
</organism>
<proteinExistence type="predicted"/>
<accession>A0AAV9ZJH5</accession>
<gene>
    <name evidence="2" type="ORF">R3P38DRAFT_3231816</name>
</gene>
<feature type="compositionally biased region" description="Polar residues" evidence="1">
    <location>
        <begin position="200"/>
        <end position="209"/>
    </location>
</feature>
<feature type="region of interest" description="Disordered" evidence="1">
    <location>
        <begin position="108"/>
        <end position="141"/>
    </location>
</feature>